<dbReference type="SUPFAM" id="SSF53098">
    <property type="entry name" value="Ribonuclease H-like"/>
    <property type="match status" value="1"/>
</dbReference>
<accession>A0A5J9W148</accession>
<organism evidence="1 2">
    <name type="scientific">Eragrostis curvula</name>
    <name type="common">weeping love grass</name>
    <dbReference type="NCBI Taxonomy" id="38414"/>
    <lineage>
        <taxon>Eukaryota</taxon>
        <taxon>Viridiplantae</taxon>
        <taxon>Streptophyta</taxon>
        <taxon>Embryophyta</taxon>
        <taxon>Tracheophyta</taxon>
        <taxon>Spermatophyta</taxon>
        <taxon>Magnoliopsida</taxon>
        <taxon>Liliopsida</taxon>
        <taxon>Poales</taxon>
        <taxon>Poaceae</taxon>
        <taxon>PACMAD clade</taxon>
        <taxon>Chloridoideae</taxon>
        <taxon>Eragrostideae</taxon>
        <taxon>Eragrostidinae</taxon>
        <taxon>Eragrostis</taxon>
    </lineage>
</organism>
<reference evidence="1 2" key="1">
    <citation type="journal article" date="2019" name="Sci. Rep.">
        <title>A high-quality genome of Eragrostis curvula grass provides insights into Poaceae evolution and supports new strategies to enhance forage quality.</title>
        <authorList>
            <person name="Carballo J."/>
            <person name="Santos B.A.C.M."/>
            <person name="Zappacosta D."/>
            <person name="Garbus I."/>
            <person name="Selva J.P."/>
            <person name="Gallo C.A."/>
            <person name="Diaz A."/>
            <person name="Albertini E."/>
            <person name="Caccamo M."/>
            <person name="Echenique V."/>
        </authorList>
    </citation>
    <scope>NUCLEOTIDE SEQUENCE [LARGE SCALE GENOMIC DNA]</scope>
    <source>
        <strain evidence="2">cv. Victoria</strain>
        <tissue evidence="1">Leaf</tissue>
    </source>
</reference>
<comment type="caution">
    <text evidence="1">The sequence shown here is derived from an EMBL/GenBank/DDBJ whole genome shotgun (WGS) entry which is preliminary data.</text>
</comment>
<feature type="non-terminal residue" evidence="1">
    <location>
        <position position="1"/>
    </location>
</feature>
<dbReference type="PANTHER" id="PTHR10797">
    <property type="entry name" value="CCR4-NOT TRANSCRIPTION COMPLEX SUBUNIT"/>
    <property type="match status" value="1"/>
</dbReference>
<dbReference type="EMBL" id="RWGY01000007">
    <property type="protein sequence ID" value="TVU41633.1"/>
    <property type="molecule type" value="Genomic_DNA"/>
</dbReference>
<dbReference type="Proteomes" id="UP000324897">
    <property type="component" value="Chromosome 4"/>
</dbReference>
<sequence length="132" mass="13988">MLRAKGVDFCRAARDGVDSAAAFGPRLRKWLRAKAGLGRAGLVTFSGGYDMAYLVKAMFGAGYKLPATAMEFEAVAGALLRRRRVFNVKEMARRCPGADLRGGLDCVAAKLGVARAVGEAHQAGSDNLLTVI</sequence>
<name>A0A5J9W148_9POAL</name>
<dbReference type="InterPro" id="IPR012337">
    <property type="entry name" value="RNaseH-like_sf"/>
</dbReference>
<evidence type="ECO:0000313" key="2">
    <source>
        <dbReference type="Proteomes" id="UP000324897"/>
    </source>
</evidence>
<dbReference type="InterPro" id="IPR036397">
    <property type="entry name" value="RNaseH_sf"/>
</dbReference>
<dbReference type="GO" id="GO:0030014">
    <property type="term" value="C:CCR4-NOT complex"/>
    <property type="evidence" value="ECO:0007669"/>
    <property type="project" value="InterPro"/>
</dbReference>
<evidence type="ECO:0000313" key="1">
    <source>
        <dbReference type="EMBL" id="TVU41633.1"/>
    </source>
</evidence>
<dbReference type="AlphaFoldDB" id="A0A5J9W148"/>
<keyword evidence="2" id="KW-1185">Reference proteome</keyword>
<dbReference type="Gene3D" id="3.30.420.10">
    <property type="entry name" value="Ribonuclease H-like superfamily/Ribonuclease H"/>
    <property type="match status" value="1"/>
</dbReference>
<dbReference type="GO" id="GO:0003676">
    <property type="term" value="F:nucleic acid binding"/>
    <property type="evidence" value="ECO:0007669"/>
    <property type="project" value="InterPro"/>
</dbReference>
<dbReference type="OrthoDB" id="739979at2759"/>
<dbReference type="InterPro" id="IPR039637">
    <property type="entry name" value="CNOT7/CNOT8/Pop2"/>
</dbReference>
<protein>
    <submittedName>
        <fullName evidence="1">Uncharacterized protein</fullName>
    </submittedName>
</protein>
<dbReference type="GO" id="GO:0004535">
    <property type="term" value="F:poly(A)-specific ribonuclease activity"/>
    <property type="evidence" value="ECO:0007669"/>
    <property type="project" value="InterPro"/>
</dbReference>
<dbReference type="Gramene" id="TVU41633">
    <property type="protein sequence ID" value="TVU41633"/>
    <property type="gene ID" value="EJB05_15168"/>
</dbReference>
<gene>
    <name evidence="1" type="ORF">EJB05_15168</name>
</gene>
<proteinExistence type="predicted"/>